<dbReference type="SUPFAM" id="SSF51182">
    <property type="entry name" value="RmlC-like cupins"/>
    <property type="match status" value="1"/>
</dbReference>
<evidence type="ECO:0000259" key="1">
    <source>
        <dbReference type="SMART" id="SM00835"/>
    </source>
</evidence>
<dbReference type="OrthoDB" id="10263073at2759"/>
<dbReference type="PANTHER" id="PTHR35349:SF4">
    <property type="entry name" value="CUPIN TYPE-1 DOMAIN-CONTAINING PROTEIN"/>
    <property type="match status" value="1"/>
</dbReference>
<reference evidence="2" key="1">
    <citation type="submission" date="2019-09" db="EMBL/GenBank/DDBJ databases">
        <title>Bird 10,000 Genomes (B10K) Project - Family phase.</title>
        <authorList>
            <person name="Zhang G."/>
        </authorList>
    </citation>
    <scope>NUCLEOTIDE SEQUENCE</scope>
    <source>
        <strain evidence="2">B10K-DU-008-47</strain>
        <tissue evidence="2">Mixed tissue sample</tissue>
    </source>
</reference>
<dbReference type="Pfam" id="PF00190">
    <property type="entry name" value="Cupin_1"/>
    <property type="match status" value="1"/>
</dbReference>
<dbReference type="GO" id="GO:0005886">
    <property type="term" value="C:plasma membrane"/>
    <property type="evidence" value="ECO:0007669"/>
    <property type="project" value="TreeGrafter"/>
</dbReference>
<evidence type="ECO:0000313" key="2">
    <source>
        <dbReference type="EMBL" id="NWH70945.1"/>
    </source>
</evidence>
<accession>A0A850WSC8</accession>
<sequence>LFLLFFSTHEELETLDLDDAFFSTPEDIVARALKPRGGVNFIRTFKKPQEDQAVNLPANLQELVHNATYSQSPANLVWRFFYDLQGSATFPFQGGSFQWARYRRDPSGLNDLEKIFSQSLNQHKDALTLATLRISSNSLGHPHFHSNANELGYVVSGWRQVGVVLADGASSFNVDIGDVVFFPVGTQHFIKSICEEDLLLLLAYSTGDQLETLRLRDYFKRTADHVLAQLFHKDQLDFQKI</sequence>
<dbReference type="InterPro" id="IPR053297">
    <property type="entry name" value="Dynactin-associated"/>
</dbReference>
<dbReference type="SMART" id="SM00835">
    <property type="entry name" value="Cupin_1"/>
    <property type="match status" value="1"/>
</dbReference>
<proteinExistence type="predicted"/>
<dbReference type="AlphaFoldDB" id="A0A850WSC8"/>
<gene>
    <name evidence="2" type="ORF">PIACAY_R14483</name>
</gene>
<dbReference type="InterPro" id="IPR011051">
    <property type="entry name" value="RmlC_Cupin_sf"/>
</dbReference>
<organism evidence="2 3">
    <name type="scientific">Piaya cayana</name>
    <name type="common">Common squirrel cuckoo</name>
    <dbReference type="NCBI Taxonomy" id="33601"/>
    <lineage>
        <taxon>Eukaryota</taxon>
        <taxon>Metazoa</taxon>
        <taxon>Chordata</taxon>
        <taxon>Craniata</taxon>
        <taxon>Vertebrata</taxon>
        <taxon>Euteleostomi</taxon>
        <taxon>Archelosauria</taxon>
        <taxon>Archosauria</taxon>
        <taxon>Dinosauria</taxon>
        <taxon>Saurischia</taxon>
        <taxon>Theropoda</taxon>
        <taxon>Coelurosauria</taxon>
        <taxon>Aves</taxon>
        <taxon>Neognathae</taxon>
        <taxon>Neoaves</taxon>
        <taxon>Otidimorphae</taxon>
        <taxon>Cuculiformes</taxon>
        <taxon>Coccyzidae</taxon>
        <taxon>Piaya</taxon>
    </lineage>
</organism>
<dbReference type="PANTHER" id="PTHR35349">
    <property type="entry name" value="DYNACTIN-ASSOCIATED PROTEIN"/>
    <property type="match status" value="1"/>
</dbReference>
<feature type="non-terminal residue" evidence="2">
    <location>
        <position position="241"/>
    </location>
</feature>
<feature type="domain" description="Cupin type-1" evidence="1">
    <location>
        <begin position="107"/>
        <end position="239"/>
    </location>
</feature>
<comment type="caution">
    <text evidence="2">The sequence shown here is derived from an EMBL/GenBank/DDBJ whole genome shotgun (WGS) entry which is preliminary data.</text>
</comment>
<dbReference type="EMBL" id="WAAB01003398">
    <property type="protein sequence ID" value="NWH70945.1"/>
    <property type="molecule type" value="Genomic_DNA"/>
</dbReference>
<dbReference type="Gene3D" id="2.60.120.10">
    <property type="entry name" value="Jelly Rolls"/>
    <property type="match status" value="1"/>
</dbReference>
<dbReference type="InterPro" id="IPR014710">
    <property type="entry name" value="RmlC-like_jellyroll"/>
</dbReference>
<evidence type="ECO:0000313" key="3">
    <source>
        <dbReference type="Proteomes" id="UP000653271"/>
    </source>
</evidence>
<feature type="non-terminal residue" evidence="2">
    <location>
        <position position="1"/>
    </location>
</feature>
<dbReference type="Proteomes" id="UP000653271">
    <property type="component" value="Unassembled WGS sequence"/>
</dbReference>
<dbReference type="GO" id="GO:0005794">
    <property type="term" value="C:Golgi apparatus"/>
    <property type="evidence" value="ECO:0007669"/>
    <property type="project" value="TreeGrafter"/>
</dbReference>
<dbReference type="InterPro" id="IPR006045">
    <property type="entry name" value="Cupin_1"/>
</dbReference>
<keyword evidence="3" id="KW-1185">Reference proteome</keyword>
<name>A0A850WSC8_PIACA</name>
<protein>
    <submittedName>
        <fullName evidence="2">GL25 protein</fullName>
    </submittedName>
</protein>